<evidence type="ECO:0000313" key="4">
    <source>
        <dbReference type="Proteomes" id="UP001385951"/>
    </source>
</evidence>
<dbReference type="EMBL" id="JASBNA010000005">
    <property type="protein sequence ID" value="KAK7691471.1"/>
    <property type="molecule type" value="Genomic_DNA"/>
</dbReference>
<accession>A0AAW0GPP0</accession>
<feature type="domain" description="F-box" evidence="2">
    <location>
        <begin position="49"/>
        <end position="95"/>
    </location>
</feature>
<comment type="caution">
    <text evidence="3">The sequence shown here is derived from an EMBL/GenBank/DDBJ whole genome shotgun (WGS) entry which is preliminary data.</text>
</comment>
<evidence type="ECO:0000256" key="1">
    <source>
        <dbReference type="SAM" id="MobiDB-lite"/>
    </source>
</evidence>
<dbReference type="InterPro" id="IPR036047">
    <property type="entry name" value="F-box-like_dom_sf"/>
</dbReference>
<dbReference type="Proteomes" id="UP001385951">
    <property type="component" value="Unassembled WGS sequence"/>
</dbReference>
<evidence type="ECO:0000313" key="3">
    <source>
        <dbReference type="EMBL" id="KAK7691471.1"/>
    </source>
</evidence>
<sequence>MGTVEQPAGAHGEGRLGRATTSDESRLDWTPIVYRQAGGCYTLYWLAMTFSIDTLIDDVLIELILILPVNDVLNIRKTCKRLSFLTRIRTVWSTKFRIEVVQRKLPIPGNYLPFRDLPATDLEWRTLRALQLDNKWERRSRQTALCTFLPLSNGAQQVILLPGGQDALTIHSNCITSWRVGLPSFSENASVENLHTWISPSTIARAVRDNERADCVAVEMNDEMQRMIAVLSVNTNGTFTILGTSPISQTEQLVGILDDFILLDDSRTSEHEGKVSIKHWKLNMEILLETPPEGGNYLTHTVFQHRLVVLWERVIAIYPMPSATFPSTDPQGSRLDFAQAFYLHHSVQLPASMTSCRPHSLPGPSYLEHGNEEDLSCLSVISAKAVVNNWGPGHNFERSILHPIDNTNKRFALSTVPMAVDTEECSGVCLGPSGRGVWNDSGNLSLCTPRTIITRLGKMRIVDFDDHCRPLCRIPAKDTGPMCLDFDDGMGRIAVAHAKGVKIIDLI</sequence>
<protein>
    <recommendedName>
        <fullName evidence="2">F-box domain-containing protein</fullName>
    </recommendedName>
</protein>
<keyword evidence="4" id="KW-1185">Reference proteome</keyword>
<dbReference type="SUPFAM" id="SSF81383">
    <property type="entry name" value="F-box domain"/>
    <property type="match status" value="1"/>
</dbReference>
<proteinExistence type="predicted"/>
<name>A0AAW0GPP0_9APHY</name>
<evidence type="ECO:0000259" key="2">
    <source>
        <dbReference type="PROSITE" id="PS50181"/>
    </source>
</evidence>
<dbReference type="PROSITE" id="PS50181">
    <property type="entry name" value="FBOX"/>
    <property type="match status" value="1"/>
</dbReference>
<dbReference type="InterPro" id="IPR001810">
    <property type="entry name" value="F-box_dom"/>
</dbReference>
<organism evidence="3 4">
    <name type="scientific">Cerrena zonata</name>
    <dbReference type="NCBI Taxonomy" id="2478898"/>
    <lineage>
        <taxon>Eukaryota</taxon>
        <taxon>Fungi</taxon>
        <taxon>Dikarya</taxon>
        <taxon>Basidiomycota</taxon>
        <taxon>Agaricomycotina</taxon>
        <taxon>Agaricomycetes</taxon>
        <taxon>Polyporales</taxon>
        <taxon>Cerrenaceae</taxon>
        <taxon>Cerrena</taxon>
    </lineage>
</organism>
<feature type="region of interest" description="Disordered" evidence="1">
    <location>
        <begin position="1"/>
        <end position="22"/>
    </location>
</feature>
<dbReference type="AlphaFoldDB" id="A0AAW0GPP0"/>
<gene>
    <name evidence="3" type="ORF">QCA50_004870</name>
</gene>
<reference evidence="3 4" key="1">
    <citation type="submission" date="2022-09" db="EMBL/GenBank/DDBJ databases">
        <authorList>
            <person name="Palmer J.M."/>
        </authorList>
    </citation>
    <scope>NUCLEOTIDE SEQUENCE [LARGE SCALE GENOMIC DNA]</scope>
    <source>
        <strain evidence="3 4">DSM 7382</strain>
    </source>
</reference>
<feature type="compositionally biased region" description="Basic and acidic residues" evidence="1">
    <location>
        <begin position="12"/>
        <end position="22"/>
    </location>
</feature>